<dbReference type="AlphaFoldDB" id="A0A650C367"/>
<feature type="compositionally biased region" description="Basic and acidic residues" evidence="7">
    <location>
        <begin position="230"/>
        <end position="241"/>
    </location>
</feature>
<evidence type="ECO:0000256" key="6">
    <source>
        <dbReference type="ARBA" id="ARBA00060761"/>
    </source>
</evidence>
<keyword evidence="2" id="KW-0805">Transcription regulation</keyword>
<dbReference type="FunFam" id="2.20.25.80:FF:000007">
    <property type="entry name" value="WRKY transcription factor 22"/>
    <property type="match status" value="1"/>
</dbReference>
<feature type="compositionally biased region" description="Polar residues" evidence="7">
    <location>
        <begin position="204"/>
        <end position="229"/>
    </location>
</feature>
<dbReference type="GO" id="GO:0005634">
    <property type="term" value="C:nucleus"/>
    <property type="evidence" value="ECO:0007669"/>
    <property type="project" value="UniProtKB-SubCell"/>
</dbReference>
<dbReference type="GO" id="GO:0003700">
    <property type="term" value="F:DNA-binding transcription factor activity"/>
    <property type="evidence" value="ECO:0007669"/>
    <property type="project" value="InterPro"/>
</dbReference>
<keyword evidence="5" id="KW-0539">Nucleus</keyword>
<organism evidence="9">
    <name type="scientific">Santalum album</name>
    <name type="common">Indian sandalwood</name>
    <dbReference type="NCBI Taxonomy" id="35974"/>
    <lineage>
        <taxon>Eukaryota</taxon>
        <taxon>Viridiplantae</taxon>
        <taxon>Streptophyta</taxon>
        <taxon>Embryophyta</taxon>
        <taxon>Tracheophyta</taxon>
        <taxon>Spermatophyta</taxon>
        <taxon>Magnoliopsida</taxon>
        <taxon>eudicotyledons</taxon>
        <taxon>Gunneridae</taxon>
        <taxon>Pentapetalae</taxon>
        <taxon>Santalales</taxon>
        <taxon>Santalaceae</taxon>
        <taxon>Santalum</taxon>
    </lineage>
</organism>
<feature type="region of interest" description="Disordered" evidence="7">
    <location>
        <begin position="196"/>
        <end position="270"/>
    </location>
</feature>
<accession>A0A650C367</accession>
<dbReference type="GO" id="GO:0000976">
    <property type="term" value="F:transcription cis-regulatory region binding"/>
    <property type="evidence" value="ECO:0007669"/>
    <property type="project" value="TreeGrafter"/>
</dbReference>
<evidence type="ECO:0000256" key="1">
    <source>
        <dbReference type="ARBA" id="ARBA00004123"/>
    </source>
</evidence>
<dbReference type="InterPro" id="IPR044810">
    <property type="entry name" value="WRKY_plant"/>
</dbReference>
<dbReference type="SUPFAM" id="SSF118290">
    <property type="entry name" value="WRKY DNA-binding domain"/>
    <property type="match status" value="1"/>
</dbReference>
<sequence length="316" mass="34700">MISSEFSGMEDCWDLQAIVRGGSLSNSHSPPCFDSLMIDSFTSFPDPFEAWSAGSVYDELEQVYKPFYPNTTLSSQFQANYSNNMPSSSSLSACESANSTAATNSATATPPPPPPPATPPRKRKNQQKKVVHQVTTSEGPSSDKWAWRKYGQKPIKGSPYPRSYYRCSSSKGCLARKQVERSRSDPTKFIITYSADHDHPYPTRRSTLAGSTRNTKSSATAAKSPTTRMQKVERLKDDGMDMCRSPNSNTSLEDEGSKEEEANVGDSDENENFDVAGFMPSGNLGLGLEGPNGLYSDLGFDDGFLSFEDFSETFSY</sequence>
<name>A0A650C367_SANAL</name>
<feature type="compositionally biased region" description="Low complexity" evidence="7">
    <location>
        <begin position="88"/>
        <end position="108"/>
    </location>
</feature>
<evidence type="ECO:0000256" key="7">
    <source>
        <dbReference type="SAM" id="MobiDB-lite"/>
    </source>
</evidence>
<comment type="similarity">
    <text evidence="6">Belongs to the WRKY group II-e family.</text>
</comment>
<dbReference type="PANTHER" id="PTHR32096:SF80">
    <property type="entry name" value="WRKY TRANSCRIPTION FACTOR 27-RELATED"/>
    <property type="match status" value="1"/>
</dbReference>
<dbReference type="Pfam" id="PF03106">
    <property type="entry name" value="WRKY"/>
    <property type="match status" value="1"/>
</dbReference>
<dbReference type="EMBL" id="MN335831">
    <property type="protein sequence ID" value="QGQ64044.1"/>
    <property type="molecule type" value="mRNA"/>
</dbReference>
<evidence type="ECO:0000313" key="9">
    <source>
        <dbReference type="EMBL" id="QGQ64044.1"/>
    </source>
</evidence>
<feature type="region of interest" description="Disordered" evidence="7">
    <location>
        <begin position="88"/>
        <end position="145"/>
    </location>
</feature>
<keyword evidence="4" id="KW-0804">Transcription</keyword>
<dbReference type="Gene3D" id="2.20.25.80">
    <property type="entry name" value="WRKY domain"/>
    <property type="match status" value="1"/>
</dbReference>
<comment type="subcellular location">
    <subcellularLocation>
        <location evidence="1">Nucleus</location>
    </subcellularLocation>
</comment>
<evidence type="ECO:0000256" key="3">
    <source>
        <dbReference type="ARBA" id="ARBA00023125"/>
    </source>
</evidence>
<dbReference type="InterPro" id="IPR036576">
    <property type="entry name" value="WRKY_dom_sf"/>
</dbReference>
<keyword evidence="3" id="KW-0238">DNA-binding</keyword>
<dbReference type="PROSITE" id="PS50811">
    <property type="entry name" value="WRKY"/>
    <property type="match status" value="1"/>
</dbReference>
<dbReference type="InterPro" id="IPR003657">
    <property type="entry name" value="WRKY_dom"/>
</dbReference>
<evidence type="ECO:0000256" key="2">
    <source>
        <dbReference type="ARBA" id="ARBA00023015"/>
    </source>
</evidence>
<feature type="compositionally biased region" description="Pro residues" evidence="7">
    <location>
        <begin position="109"/>
        <end position="119"/>
    </location>
</feature>
<protein>
    <submittedName>
        <fullName evidence="9">WRKY transcription factor 21</fullName>
    </submittedName>
</protein>
<feature type="compositionally biased region" description="Basic residues" evidence="7">
    <location>
        <begin position="120"/>
        <end position="131"/>
    </location>
</feature>
<evidence type="ECO:0000256" key="4">
    <source>
        <dbReference type="ARBA" id="ARBA00023163"/>
    </source>
</evidence>
<dbReference type="PANTHER" id="PTHR32096">
    <property type="entry name" value="WRKY TRANSCRIPTION FACTOR 30-RELATED-RELATED"/>
    <property type="match status" value="1"/>
</dbReference>
<reference evidence="9" key="1">
    <citation type="journal article" date="2019" name="Int. J. Mol. Sci.">
        <title>Genome-Wide Characterization, Expression Profile Analysis of WRKY Family Genes in Santalum album and Functional Identification of Their Role in Abiotic Stress.</title>
        <authorList>
            <person name="Yan H."/>
            <person name="Li M."/>
            <person name="Xiong Y."/>
            <person name="Wu J."/>
            <person name="Teixeira da Silva J.A."/>
            <person name="Ma G."/>
        </authorList>
    </citation>
    <scope>NUCLEOTIDE SEQUENCE</scope>
</reference>
<feature type="compositionally biased region" description="Acidic residues" evidence="7">
    <location>
        <begin position="252"/>
        <end position="270"/>
    </location>
</feature>
<feature type="domain" description="WRKY" evidence="8">
    <location>
        <begin position="136"/>
        <end position="202"/>
    </location>
</feature>
<evidence type="ECO:0000256" key="5">
    <source>
        <dbReference type="ARBA" id="ARBA00023242"/>
    </source>
</evidence>
<proteinExistence type="evidence at transcript level"/>
<evidence type="ECO:0000259" key="8">
    <source>
        <dbReference type="PROSITE" id="PS50811"/>
    </source>
</evidence>
<dbReference type="SMART" id="SM00774">
    <property type="entry name" value="WRKY"/>
    <property type="match status" value="1"/>
</dbReference>